<keyword evidence="3" id="KW-1185">Reference proteome</keyword>
<protein>
    <submittedName>
        <fullName evidence="2">DUF1145 domain-containing protein</fullName>
    </submittedName>
</protein>
<dbReference type="EMBL" id="CP066167">
    <property type="protein sequence ID" value="QQD18607.1"/>
    <property type="molecule type" value="Genomic_DNA"/>
</dbReference>
<sequence>MIAKVLTIVLWVLGIIAWVSPVLGPATTFFAYLAVVLLVAHTLEIFIALPHLKKYPGGLAQSILLCLVFGVIHWMPLRKLEQA</sequence>
<evidence type="ECO:0000256" key="1">
    <source>
        <dbReference type="SAM" id="Phobius"/>
    </source>
</evidence>
<dbReference type="Proteomes" id="UP000596063">
    <property type="component" value="Chromosome"/>
</dbReference>
<keyword evidence="1" id="KW-0472">Membrane</keyword>
<feature type="transmembrane region" description="Helical" evidence="1">
    <location>
        <begin position="29"/>
        <end position="47"/>
    </location>
</feature>
<dbReference type="RefSeq" id="WP_198570098.1">
    <property type="nucleotide sequence ID" value="NZ_CP066167.1"/>
</dbReference>
<organism evidence="2 3">
    <name type="scientific">Spongiibacter nanhainus</name>
    <dbReference type="NCBI Taxonomy" id="2794344"/>
    <lineage>
        <taxon>Bacteria</taxon>
        <taxon>Pseudomonadati</taxon>
        <taxon>Pseudomonadota</taxon>
        <taxon>Gammaproteobacteria</taxon>
        <taxon>Cellvibrionales</taxon>
        <taxon>Spongiibacteraceae</taxon>
        <taxon>Spongiibacter</taxon>
    </lineage>
</organism>
<dbReference type="Pfam" id="PF06611">
    <property type="entry name" value="DUF1145"/>
    <property type="match status" value="1"/>
</dbReference>
<reference evidence="2 3" key="1">
    <citation type="submission" date="2020-12" db="EMBL/GenBank/DDBJ databases">
        <authorList>
            <person name="Shan Y."/>
        </authorList>
    </citation>
    <scope>NUCLEOTIDE SEQUENCE [LARGE SCALE GENOMIC DNA]</scope>
    <source>
        <strain evidence="3">csc3.9</strain>
    </source>
</reference>
<gene>
    <name evidence="2" type="ORF">I6N98_01650</name>
</gene>
<name>A0A7T4UQL4_9GAMM</name>
<evidence type="ECO:0000313" key="3">
    <source>
        <dbReference type="Proteomes" id="UP000596063"/>
    </source>
</evidence>
<feature type="transmembrane region" description="Helical" evidence="1">
    <location>
        <begin position="5"/>
        <end position="23"/>
    </location>
</feature>
<dbReference type="KEGG" id="snan:I6N98_01650"/>
<proteinExistence type="predicted"/>
<dbReference type="InterPro" id="IPR009525">
    <property type="entry name" value="DUF1145"/>
</dbReference>
<keyword evidence="1" id="KW-0812">Transmembrane</keyword>
<evidence type="ECO:0000313" key="2">
    <source>
        <dbReference type="EMBL" id="QQD18607.1"/>
    </source>
</evidence>
<accession>A0A7T4UQL4</accession>
<feature type="transmembrane region" description="Helical" evidence="1">
    <location>
        <begin position="59"/>
        <end position="77"/>
    </location>
</feature>
<dbReference type="AlphaFoldDB" id="A0A7T4UQL4"/>
<keyword evidence="1" id="KW-1133">Transmembrane helix</keyword>